<dbReference type="Proteomes" id="UP001230649">
    <property type="component" value="Unassembled WGS sequence"/>
</dbReference>
<comment type="caution">
    <text evidence="1">The sequence shown here is derived from an EMBL/GenBank/DDBJ whole genome shotgun (WGS) entry which is preliminary data.</text>
</comment>
<keyword evidence="2" id="KW-1185">Reference proteome</keyword>
<sequence length="974" mass="107180">MQPEYGSHGVSTDNNNSRNVSSLMNPIPAGPSGRQYAEAGAVGTDIDPSLIDHNLSHHQASRGQSSASTTDGRAVAARPPVAWNSGEPSTAGYCPLGSRQPVSSEWRGGYSEARYGTASGTGGQSGPQSDEDSIGGDQMDDDDDETRTESYGGNDMAMTPQDQTGEGSTAAASENRRKRQSLRRGTACVRCRSKKLKCTGERPTCAVCANSKKPVECVYEEPPKKVPKIRRRQTRLQQIEEQIAERTRELESLQTARMNGKSLTFDDVEDENLPSSRSSAGASVQRMADATYAGLPADMPTASTSISSVTRQPSFDPPGPNATSGSSALQSYTASLSSLMRAPPVPEVVPSPTNFAYRVTRNPPHDSSQFGQQAFYAPTYNGFVPQHNYVPDMPETTSGYRQQSVRPGPSDPRNRFPTSLSSFLSETAVSQREGSIDSNLPNPEIPAAIMSKYGNDVIRAVELTTFLASRGLTFIDGKVDVAIGSAMEYTLFLDSLVLPAVTRPHPALLYILFAEASRVVSKSLPLPYGAKPVAESYPVPDVTLLQHAVNLQDSFCDRSQALLQQGMNKVDRPLDLLKASAGICRFLISQGRSLEAWHSNCLRLVVACGLHRITSPVIGTNGPWQMPPHSTPSNSINSGFGTTDFEMMQDESPRTQRQTASSWRTYGDNRPTSQSRPAISQRRLPRPKPVIIPPPTDNIQLWERIELFWAVKELDWGMSSHWGWTLSIHDNEIQTPWPRPRSEYDRGTVDARHVDGIWELLHPTPSLGLVQLQTPRVLALKSLCLLNEASRQTEPLQPGFVEMPPSMTSQALHDLEIALEAFKSSDMPPISLIPGHWGADQWWICARANLATAEMYFFQEYSVYKPSMYENAVASARRVVDLVKSLSDSEYANLHIWVLMNITIVANFLYSEVQRLRHSDQPDVRQVAVVAEQDVQFLQKSDECRHRKMAEPRKASSYDASTNARRASGENRPV</sequence>
<accession>A0ACC2W675</accession>
<dbReference type="EMBL" id="JASBWS010000039">
    <property type="protein sequence ID" value="KAJ9106963.1"/>
    <property type="molecule type" value="Genomic_DNA"/>
</dbReference>
<evidence type="ECO:0000313" key="1">
    <source>
        <dbReference type="EMBL" id="KAJ9106963.1"/>
    </source>
</evidence>
<organism evidence="1 2">
    <name type="scientific">Naganishia adeliensis</name>
    <dbReference type="NCBI Taxonomy" id="92952"/>
    <lineage>
        <taxon>Eukaryota</taxon>
        <taxon>Fungi</taxon>
        <taxon>Dikarya</taxon>
        <taxon>Basidiomycota</taxon>
        <taxon>Agaricomycotina</taxon>
        <taxon>Tremellomycetes</taxon>
        <taxon>Filobasidiales</taxon>
        <taxon>Filobasidiaceae</taxon>
        <taxon>Naganishia</taxon>
    </lineage>
</organism>
<protein>
    <submittedName>
        <fullName evidence="1">Uncharacterized protein</fullName>
    </submittedName>
</protein>
<reference evidence="1" key="1">
    <citation type="submission" date="2023-04" db="EMBL/GenBank/DDBJ databases">
        <title>Draft Genome sequencing of Naganishia species isolated from polar environments using Oxford Nanopore Technology.</title>
        <authorList>
            <person name="Leo P."/>
            <person name="Venkateswaran K."/>
        </authorList>
    </citation>
    <scope>NUCLEOTIDE SEQUENCE</scope>
    <source>
        <strain evidence="1">MNA-CCFEE 5262</strain>
    </source>
</reference>
<evidence type="ECO:0000313" key="2">
    <source>
        <dbReference type="Proteomes" id="UP001230649"/>
    </source>
</evidence>
<proteinExistence type="predicted"/>
<gene>
    <name evidence="1" type="ORF">QFC20_003863</name>
</gene>
<name>A0ACC2W675_9TREE</name>